<dbReference type="Pfam" id="PF13551">
    <property type="entry name" value="HTH_29"/>
    <property type="match status" value="1"/>
</dbReference>
<keyword evidence="3" id="KW-1185">Reference proteome</keyword>
<comment type="caution">
    <text evidence="2">The sequence shown here is derived from an EMBL/GenBank/DDBJ whole genome shotgun (WGS) entry which is preliminary data.</text>
</comment>
<dbReference type="Proteomes" id="UP000652198">
    <property type="component" value="Unassembled WGS sequence"/>
</dbReference>
<sequence>MKCTIKLSEAERHTLQQMSVNHQHRDIRTRAAGLLLLGDGLSAPKAAARLNVSAQSIYNWSRLWAEQGLCGLLSGHGGGRPRALSEAMLATAMEVARTESMTLGQIAKRIEAVHGEPMPCALETLSIALRREGFSFKRNRFSLKKSGIRKTSR</sequence>
<dbReference type="EMBL" id="WOEY01000065">
    <property type="protein sequence ID" value="NPT42934.1"/>
    <property type="molecule type" value="Genomic_DNA"/>
</dbReference>
<dbReference type="EMBL" id="WOEY01000035">
    <property type="protein sequence ID" value="NPT41514.1"/>
    <property type="molecule type" value="Genomic_DNA"/>
</dbReference>
<organism evidence="2 3">
    <name type="scientific">Paraburkholderia solitsugae</name>
    <dbReference type="NCBI Taxonomy" id="2675748"/>
    <lineage>
        <taxon>Bacteria</taxon>
        <taxon>Pseudomonadati</taxon>
        <taxon>Pseudomonadota</taxon>
        <taxon>Betaproteobacteria</taxon>
        <taxon>Burkholderiales</taxon>
        <taxon>Burkholderiaceae</taxon>
        <taxon>Paraburkholderia</taxon>
    </lineage>
</organism>
<evidence type="ECO:0000313" key="2">
    <source>
        <dbReference type="EMBL" id="NPT42934.1"/>
    </source>
</evidence>
<reference evidence="2 3" key="1">
    <citation type="submission" date="2019-11" db="EMBL/GenBank/DDBJ databases">
        <title>Metabolism of dissolved organic matter in forest soils.</title>
        <authorList>
            <person name="Cyle K.T."/>
            <person name="Wilhelm R.C."/>
            <person name="Martinez C.E."/>
        </authorList>
    </citation>
    <scope>NUCLEOTIDE SEQUENCE [LARGE SCALE GENOMIC DNA]</scope>
    <source>
        <strain evidence="2 3">1N</strain>
    </source>
</reference>
<name>A0ABX2BQC2_9BURK</name>
<protein>
    <submittedName>
        <fullName evidence="2">Helix-turn-helix domain-containing protein</fullName>
    </submittedName>
</protein>
<dbReference type="SUPFAM" id="SSF46689">
    <property type="entry name" value="Homeodomain-like"/>
    <property type="match status" value="1"/>
</dbReference>
<evidence type="ECO:0000313" key="1">
    <source>
        <dbReference type="EMBL" id="NPT41514.1"/>
    </source>
</evidence>
<gene>
    <name evidence="1" type="ORF">GNZ12_09315</name>
    <name evidence="2" type="ORF">GNZ12_16770</name>
</gene>
<dbReference type="InterPro" id="IPR009057">
    <property type="entry name" value="Homeodomain-like_sf"/>
</dbReference>
<proteinExistence type="predicted"/>
<evidence type="ECO:0000313" key="3">
    <source>
        <dbReference type="Proteomes" id="UP000652198"/>
    </source>
</evidence>
<accession>A0ABX2BQC2</accession>